<feature type="transmembrane region" description="Helical" evidence="11">
    <location>
        <begin position="419"/>
        <end position="442"/>
    </location>
</feature>
<dbReference type="GO" id="GO:0072546">
    <property type="term" value="C:EMC complex"/>
    <property type="evidence" value="ECO:0007669"/>
    <property type="project" value="InterPro"/>
</dbReference>
<keyword evidence="7 11" id="KW-1133">Transmembrane helix</keyword>
<keyword evidence="6" id="KW-0256">Endoplasmic reticulum</keyword>
<protein>
    <recommendedName>
        <fullName evidence="3">ER membrane protein complex subunit 1</fullName>
    </recommendedName>
</protein>
<evidence type="ECO:0000256" key="6">
    <source>
        <dbReference type="ARBA" id="ARBA00022824"/>
    </source>
</evidence>
<comment type="caution">
    <text evidence="13">The sequence shown here is derived from an EMBL/GenBank/DDBJ whole genome shotgun (WGS) entry which is preliminary data.</text>
</comment>
<evidence type="ECO:0000256" key="7">
    <source>
        <dbReference type="ARBA" id="ARBA00022989"/>
    </source>
</evidence>
<feature type="non-terminal residue" evidence="13">
    <location>
        <position position="452"/>
    </location>
</feature>
<name>A0AAD5X719_9FUNG</name>
<evidence type="ECO:0000313" key="14">
    <source>
        <dbReference type="Proteomes" id="UP001211907"/>
    </source>
</evidence>
<dbReference type="InterPro" id="IPR011678">
    <property type="entry name" value="EMC1_C"/>
</dbReference>
<evidence type="ECO:0000313" key="13">
    <source>
        <dbReference type="EMBL" id="KAJ3091235.1"/>
    </source>
</evidence>
<evidence type="ECO:0000256" key="1">
    <source>
        <dbReference type="ARBA" id="ARBA00004115"/>
    </source>
</evidence>
<comment type="subcellular location">
    <subcellularLocation>
        <location evidence="1">Endoplasmic reticulum membrane</location>
        <topology evidence="1">Single-pass type I membrane protein</topology>
    </subcellularLocation>
</comment>
<evidence type="ECO:0000256" key="9">
    <source>
        <dbReference type="ARBA" id="ARBA00023180"/>
    </source>
</evidence>
<dbReference type="Pfam" id="PF07774">
    <property type="entry name" value="EMC1_C"/>
    <property type="match status" value="1"/>
</dbReference>
<organism evidence="13 14">
    <name type="scientific">Physocladia obscura</name>
    <dbReference type="NCBI Taxonomy" id="109957"/>
    <lineage>
        <taxon>Eukaryota</taxon>
        <taxon>Fungi</taxon>
        <taxon>Fungi incertae sedis</taxon>
        <taxon>Chytridiomycota</taxon>
        <taxon>Chytridiomycota incertae sedis</taxon>
        <taxon>Chytridiomycetes</taxon>
        <taxon>Chytridiales</taxon>
        <taxon>Chytriomycetaceae</taxon>
        <taxon>Physocladia</taxon>
    </lineage>
</organism>
<keyword evidence="9" id="KW-0325">Glycoprotein</keyword>
<keyword evidence="8 11" id="KW-0472">Membrane</keyword>
<dbReference type="PANTHER" id="PTHR21573:SF0">
    <property type="entry name" value="ER MEMBRANE PROTEIN COMPLEX SUBUNIT 1"/>
    <property type="match status" value="1"/>
</dbReference>
<keyword evidence="5" id="KW-0732">Signal</keyword>
<dbReference type="AlphaFoldDB" id="A0AAD5X719"/>
<evidence type="ECO:0000256" key="4">
    <source>
        <dbReference type="ARBA" id="ARBA00022692"/>
    </source>
</evidence>
<evidence type="ECO:0000256" key="11">
    <source>
        <dbReference type="SAM" id="Phobius"/>
    </source>
</evidence>
<dbReference type="PANTHER" id="PTHR21573">
    <property type="entry name" value="ER MEMBRANE PROTEIN COMPLEX SUBUNIT 1"/>
    <property type="match status" value="1"/>
</dbReference>
<evidence type="ECO:0000256" key="10">
    <source>
        <dbReference type="SAM" id="MobiDB-lite"/>
    </source>
</evidence>
<evidence type="ECO:0000256" key="8">
    <source>
        <dbReference type="ARBA" id="ARBA00023136"/>
    </source>
</evidence>
<evidence type="ECO:0000256" key="2">
    <source>
        <dbReference type="ARBA" id="ARBA00007904"/>
    </source>
</evidence>
<keyword evidence="14" id="KW-1185">Reference proteome</keyword>
<proteinExistence type="inferred from homology"/>
<evidence type="ECO:0000256" key="3">
    <source>
        <dbReference type="ARBA" id="ARBA00020824"/>
    </source>
</evidence>
<feature type="domain" description="ER membrane protein complex subunit 1 C-terminal" evidence="12">
    <location>
        <begin position="255"/>
        <end position="451"/>
    </location>
</feature>
<accession>A0AAD5X719</accession>
<reference evidence="13" key="1">
    <citation type="submission" date="2020-05" db="EMBL/GenBank/DDBJ databases">
        <title>Phylogenomic resolution of chytrid fungi.</title>
        <authorList>
            <person name="Stajich J.E."/>
            <person name="Amses K."/>
            <person name="Simmons R."/>
            <person name="Seto K."/>
            <person name="Myers J."/>
            <person name="Bonds A."/>
            <person name="Quandt C.A."/>
            <person name="Barry K."/>
            <person name="Liu P."/>
            <person name="Grigoriev I."/>
            <person name="Longcore J.E."/>
            <person name="James T.Y."/>
        </authorList>
    </citation>
    <scope>NUCLEOTIDE SEQUENCE</scope>
    <source>
        <strain evidence="13">JEL0513</strain>
    </source>
</reference>
<dbReference type="EMBL" id="JADGJH010003399">
    <property type="protein sequence ID" value="KAJ3091235.1"/>
    <property type="molecule type" value="Genomic_DNA"/>
</dbReference>
<evidence type="ECO:0000256" key="5">
    <source>
        <dbReference type="ARBA" id="ARBA00022729"/>
    </source>
</evidence>
<sequence>ETSIRRINAITGADFETEQIASVVKFEDVEQIIPIPVREGKDQTAVYALVNSLNQIHIYPETYDARVAFEIFLPKFYYYVLKKGETSVNGFTVAKDAEKNSYVATSLWSLDLPAGEIIADYAEKDKTEPISLIGRVLGNRSVLYKYLNSNLLALVTLRETPNTSHVYLYLIDTVTGTIFHRSVYSGAGNAAAGLDSIFVTQVDNSVILSYYNHGPAATEILTEPEIEDAVPTEATAGGKKVGKRRGKANSSAPPNVKGYEITVLEIYEMPKPDLRIESNTYSSYSSFRPSILSQSYIFPNQITAIGKTVTGAGIASREILFGLSTNQLYGVNKRMLDPRRVYGTPTAEDKEEQLFPYRPVLDFNPKEVASHVIEVVGIKKVISTPSSLESTSIVAAYGLDLFVARRSPSKTFDLLSEDFGYVSLILTLITLVIGIQIAKYYAEKKRVADQWK</sequence>
<dbReference type="InterPro" id="IPR026895">
    <property type="entry name" value="EMC1"/>
</dbReference>
<evidence type="ECO:0000259" key="12">
    <source>
        <dbReference type="Pfam" id="PF07774"/>
    </source>
</evidence>
<feature type="region of interest" description="Disordered" evidence="10">
    <location>
        <begin position="233"/>
        <end position="253"/>
    </location>
</feature>
<dbReference type="GO" id="GO:0034975">
    <property type="term" value="P:protein folding in endoplasmic reticulum"/>
    <property type="evidence" value="ECO:0007669"/>
    <property type="project" value="TreeGrafter"/>
</dbReference>
<keyword evidence="4 11" id="KW-0812">Transmembrane</keyword>
<dbReference type="Proteomes" id="UP001211907">
    <property type="component" value="Unassembled WGS sequence"/>
</dbReference>
<comment type="similarity">
    <text evidence="2">Belongs to the EMC1 family.</text>
</comment>
<gene>
    <name evidence="13" type="ORF">HK100_007225</name>
</gene>